<evidence type="ECO:0000256" key="6">
    <source>
        <dbReference type="ARBA" id="ARBA00022837"/>
    </source>
</evidence>
<dbReference type="PANTHER" id="PTHR31683">
    <property type="entry name" value="PECTATE LYASE 18-RELATED"/>
    <property type="match status" value="1"/>
</dbReference>
<dbReference type="Gene3D" id="2.160.20.10">
    <property type="entry name" value="Single-stranded right-handed beta-helix, Pectin lyase-like"/>
    <property type="match status" value="1"/>
</dbReference>
<feature type="signal peptide" evidence="8">
    <location>
        <begin position="1"/>
        <end position="19"/>
    </location>
</feature>
<dbReference type="Pfam" id="PF00544">
    <property type="entry name" value="Pectate_lyase_4"/>
    <property type="match status" value="1"/>
</dbReference>
<keyword evidence="5 8" id="KW-0732">Signal</keyword>
<dbReference type="AlphaFoldDB" id="A0A9Q0JZH1"/>
<reference evidence="11" key="1">
    <citation type="journal article" date="2023" name="Plant J.">
        <title>The genome of the king protea, Protea cynaroides.</title>
        <authorList>
            <person name="Chang J."/>
            <person name="Duong T.A."/>
            <person name="Schoeman C."/>
            <person name="Ma X."/>
            <person name="Roodt D."/>
            <person name="Barker N."/>
            <person name="Li Z."/>
            <person name="Van de Peer Y."/>
            <person name="Mizrachi E."/>
        </authorList>
    </citation>
    <scope>NUCLEOTIDE SEQUENCE</scope>
    <source>
        <tissue evidence="11">Young leaves</tissue>
    </source>
</reference>
<protein>
    <recommendedName>
        <fullName evidence="3 8">Pectate lyase</fullName>
        <ecNumber evidence="3 8">4.2.2.2</ecNumber>
    </recommendedName>
</protein>
<dbReference type="GO" id="GO:0046872">
    <property type="term" value="F:metal ion binding"/>
    <property type="evidence" value="ECO:0007669"/>
    <property type="project" value="UniProtKB-KW"/>
</dbReference>
<dbReference type="InterPro" id="IPR002022">
    <property type="entry name" value="Pec_lyase"/>
</dbReference>
<organism evidence="11 12">
    <name type="scientific">Protea cynaroides</name>
    <dbReference type="NCBI Taxonomy" id="273540"/>
    <lineage>
        <taxon>Eukaryota</taxon>
        <taxon>Viridiplantae</taxon>
        <taxon>Streptophyta</taxon>
        <taxon>Embryophyta</taxon>
        <taxon>Tracheophyta</taxon>
        <taxon>Spermatophyta</taxon>
        <taxon>Magnoliopsida</taxon>
        <taxon>Proteales</taxon>
        <taxon>Proteaceae</taxon>
        <taxon>Protea</taxon>
    </lineage>
</organism>
<sequence>MLYILFFCLLSFLSSLTNATFNLTLLHQHPDPEAVVQEVQWRLKESLSRRHLMGFHEKDQTMVACPTGNPVDDCWRCDPNWASNREKLADCGIGFGRNALGGKGGPTYVVTDNSDTLKPGTLRYGVSLNQPLWIIFSGDMNIRLKEKLMLTSFKTIDGRGSIIHIVGAGCLILDQVSNVIIHNVHIHECVPVESDGDGITIMGSTRIWVDHCTLSRCTDGLIDVTLGSTAVTISNNYFSHHDKVMLLGHNDNYVADSGMQVTVALNHFGEGLEQRMPRCRHGYFHIVNNDYTQWGIYAVGGSAKPTINSQGNRYMAPRNPYAKEVTRRMDTEETQWVKWDWRTEGDMLVNGAFFVPSGDGAGVKYELASSTEPKSALMIDQLTMNAGVMDVVKGTSTSGPVPTTPIGGGSVPIIPIGGKPVTGPGTDAGSGTGTSTGTSTGTGVGSGTDQGTGASWGPFVGGGMVYRSSAPPSPYIFLYFLLVIL</sequence>
<dbReference type="SUPFAM" id="SSF51126">
    <property type="entry name" value="Pectin lyase-like"/>
    <property type="match status" value="1"/>
</dbReference>
<dbReference type="SMART" id="SM00656">
    <property type="entry name" value="Amb_all"/>
    <property type="match status" value="1"/>
</dbReference>
<comment type="caution">
    <text evidence="11">The sequence shown here is derived from an EMBL/GenBank/DDBJ whole genome shotgun (WGS) entry which is preliminary data.</text>
</comment>
<evidence type="ECO:0000256" key="8">
    <source>
        <dbReference type="RuleBase" id="RU361123"/>
    </source>
</evidence>
<evidence type="ECO:0000256" key="7">
    <source>
        <dbReference type="ARBA" id="ARBA00023239"/>
    </source>
</evidence>
<dbReference type="Proteomes" id="UP001141806">
    <property type="component" value="Unassembled WGS sequence"/>
</dbReference>
<accession>A0A9Q0JZH1</accession>
<proteinExistence type="inferred from homology"/>
<comment type="cofactor">
    <cofactor evidence="8">
        <name>Ca(2+)</name>
        <dbReference type="ChEBI" id="CHEBI:29108"/>
    </cofactor>
    <text evidence="8">Binds 1 Ca(2+) ion. Required for its activity.</text>
</comment>
<evidence type="ECO:0000313" key="11">
    <source>
        <dbReference type="EMBL" id="KAJ4956315.1"/>
    </source>
</evidence>
<dbReference type="PANTHER" id="PTHR31683:SF197">
    <property type="entry name" value="PECTATE LYASE"/>
    <property type="match status" value="1"/>
</dbReference>
<comment type="pathway">
    <text evidence="2 8">Glycan metabolism; pectin degradation; 2-dehydro-3-deoxy-D-gluconate from pectin: step 2/5.</text>
</comment>
<evidence type="ECO:0000256" key="1">
    <source>
        <dbReference type="ARBA" id="ARBA00000695"/>
    </source>
</evidence>
<dbReference type="InterPro" id="IPR012334">
    <property type="entry name" value="Pectin_lyas_fold"/>
</dbReference>
<keyword evidence="6 8" id="KW-0106">Calcium</keyword>
<feature type="compositionally biased region" description="Gly residues" evidence="9">
    <location>
        <begin position="426"/>
        <end position="450"/>
    </location>
</feature>
<dbReference type="PRINTS" id="PR00807">
    <property type="entry name" value="AMBALLERGEN"/>
</dbReference>
<comment type="similarity">
    <text evidence="8">Belongs to the polysaccharide lyase 1 family.</text>
</comment>
<comment type="catalytic activity">
    <reaction evidence="1 8">
        <text>Eliminative cleavage of (1-&gt;4)-alpha-D-galacturonan to give oligosaccharides with 4-deoxy-alpha-D-galact-4-enuronosyl groups at their non-reducing ends.</text>
        <dbReference type="EC" id="4.2.2.2"/>
    </reaction>
</comment>
<evidence type="ECO:0000256" key="3">
    <source>
        <dbReference type="ARBA" id="ARBA00012272"/>
    </source>
</evidence>
<keyword evidence="7 8" id="KW-0456">Lyase</keyword>
<gene>
    <name evidence="11" type="ORF">NE237_013098</name>
</gene>
<dbReference type="EC" id="4.2.2.2" evidence="3 8"/>
<dbReference type="GO" id="GO:0030570">
    <property type="term" value="F:pectate lyase activity"/>
    <property type="evidence" value="ECO:0007669"/>
    <property type="project" value="UniProtKB-EC"/>
</dbReference>
<dbReference type="InterPro" id="IPR011050">
    <property type="entry name" value="Pectin_lyase_fold/virulence"/>
</dbReference>
<dbReference type="OrthoDB" id="1637350at2759"/>
<evidence type="ECO:0000256" key="2">
    <source>
        <dbReference type="ARBA" id="ARBA00005220"/>
    </source>
</evidence>
<keyword evidence="12" id="KW-1185">Reference proteome</keyword>
<feature type="domain" description="Pectate lyase" evidence="10">
    <location>
        <begin position="139"/>
        <end position="320"/>
    </location>
</feature>
<evidence type="ECO:0000259" key="10">
    <source>
        <dbReference type="SMART" id="SM00656"/>
    </source>
</evidence>
<evidence type="ECO:0000256" key="5">
    <source>
        <dbReference type="ARBA" id="ARBA00022729"/>
    </source>
</evidence>
<dbReference type="InterPro" id="IPR018082">
    <property type="entry name" value="AmbAllergen"/>
</dbReference>
<feature type="chain" id="PRO_5040548247" description="Pectate lyase" evidence="8">
    <location>
        <begin position="20"/>
        <end position="485"/>
    </location>
</feature>
<dbReference type="EMBL" id="JAMYWD010000011">
    <property type="protein sequence ID" value="KAJ4956315.1"/>
    <property type="molecule type" value="Genomic_DNA"/>
</dbReference>
<evidence type="ECO:0000256" key="4">
    <source>
        <dbReference type="ARBA" id="ARBA00022723"/>
    </source>
</evidence>
<feature type="region of interest" description="Disordered" evidence="9">
    <location>
        <begin position="419"/>
        <end position="452"/>
    </location>
</feature>
<name>A0A9Q0JZH1_9MAGN</name>
<evidence type="ECO:0000256" key="9">
    <source>
        <dbReference type="SAM" id="MobiDB-lite"/>
    </source>
</evidence>
<evidence type="ECO:0000313" key="12">
    <source>
        <dbReference type="Proteomes" id="UP001141806"/>
    </source>
</evidence>
<keyword evidence="4 8" id="KW-0479">Metal-binding</keyword>
<dbReference type="InterPro" id="IPR045032">
    <property type="entry name" value="PEL"/>
</dbReference>